<dbReference type="GO" id="GO:0051537">
    <property type="term" value="F:2 iron, 2 sulfur cluster binding"/>
    <property type="evidence" value="ECO:0007669"/>
    <property type="project" value="UniProtKB-KW"/>
</dbReference>
<reference evidence="9 10" key="1">
    <citation type="journal article" date="2010" name="J. Bacteriol.">
        <title>Genome sequence of the oligotrophic marine Gammaproteobacterium HTCC2143, isolated from the Oregon Coast.</title>
        <authorList>
            <person name="Oh H.M."/>
            <person name="Kang I."/>
            <person name="Ferriera S."/>
            <person name="Giovannoni S.J."/>
            <person name="Cho J.C."/>
        </authorList>
    </citation>
    <scope>NUCLEOTIDE SEQUENCE [LARGE SCALE GENOMIC DNA]</scope>
    <source>
        <strain evidence="9 10">HTCC2143</strain>
    </source>
</reference>
<dbReference type="eggNOG" id="COG4638">
    <property type="taxonomic scope" value="Bacteria"/>
</dbReference>
<evidence type="ECO:0000313" key="9">
    <source>
        <dbReference type="EMBL" id="EAW31144.1"/>
    </source>
</evidence>
<keyword evidence="10" id="KW-1185">Reference proteome</keyword>
<dbReference type="AlphaFoldDB" id="A0YD41"/>
<comment type="caution">
    <text evidence="9">The sequence shown here is derived from an EMBL/GenBank/DDBJ whole genome shotgun (WGS) entry which is preliminary data.</text>
</comment>
<evidence type="ECO:0000313" key="10">
    <source>
        <dbReference type="Proteomes" id="UP000004931"/>
    </source>
</evidence>
<dbReference type="InterPro" id="IPR015881">
    <property type="entry name" value="ARHD_Rieske_2Fe_2S"/>
</dbReference>
<evidence type="ECO:0000256" key="6">
    <source>
        <dbReference type="ARBA" id="ARBA00023014"/>
    </source>
</evidence>
<dbReference type="Gene3D" id="3.90.380.10">
    <property type="entry name" value="Naphthalene 1,2-dioxygenase Alpha Subunit, Chain A, domain 1"/>
    <property type="match status" value="1"/>
</dbReference>
<evidence type="ECO:0000256" key="1">
    <source>
        <dbReference type="ARBA" id="ARBA00001962"/>
    </source>
</evidence>
<dbReference type="InterPro" id="IPR015879">
    <property type="entry name" value="Ring_hydroxy_dOase_asu_C_dom"/>
</dbReference>
<dbReference type="PROSITE" id="PS00570">
    <property type="entry name" value="RING_HYDROXYL_ALPHA"/>
    <property type="match status" value="1"/>
</dbReference>
<dbReference type="SUPFAM" id="SSF50022">
    <property type="entry name" value="ISP domain"/>
    <property type="match status" value="1"/>
</dbReference>
<dbReference type="Gene3D" id="2.102.10.10">
    <property type="entry name" value="Rieske [2Fe-2S] iron-sulphur domain"/>
    <property type="match status" value="1"/>
</dbReference>
<keyword evidence="3" id="KW-0479">Metal-binding</keyword>
<keyword evidence="7" id="KW-0520">NAD</keyword>
<organism evidence="9 10">
    <name type="scientific">marine gamma proteobacterium HTCC2143</name>
    <dbReference type="NCBI Taxonomy" id="247633"/>
    <lineage>
        <taxon>Bacteria</taxon>
        <taxon>Pseudomonadati</taxon>
        <taxon>Pseudomonadota</taxon>
        <taxon>Gammaproteobacteria</taxon>
        <taxon>Cellvibrionales</taxon>
        <taxon>Spongiibacteraceae</taxon>
        <taxon>BD1-7 clade</taxon>
    </lineage>
</organism>
<dbReference type="Pfam" id="PF00848">
    <property type="entry name" value="Ring_hydroxyl_A"/>
    <property type="match status" value="1"/>
</dbReference>
<keyword evidence="4" id="KW-0560">Oxidoreductase</keyword>
<dbReference type="InterPro" id="IPR017941">
    <property type="entry name" value="Rieske_2Fe-2S"/>
</dbReference>
<dbReference type="InterPro" id="IPR001663">
    <property type="entry name" value="Rng_hydr_dOase-A"/>
</dbReference>
<name>A0YD41_9GAMM</name>
<feature type="domain" description="Rieske" evidence="8">
    <location>
        <begin position="62"/>
        <end position="168"/>
    </location>
</feature>
<protein>
    <recommendedName>
        <fullName evidence="8">Rieske domain-containing protein</fullName>
    </recommendedName>
</protein>
<proteinExistence type="predicted"/>
<dbReference type="PANTHER" id="PTHR43756:SF5">
    <property type="entry name" value="CHOLINE MONOOXYGENASE, CHLOROPLASTIC"/>
    <property type="match status" value="1"/>
</dbReference>
<evidence type="ECO:0000256" key="4">
    <source>
        <dbReference type="ARBA" id="ARBA00023002"/>
    </source>
</evidence>
<dbReference type="Pfam" id="PF00355">
    <property type="entry name" value="Rieske"/>
    <property type="match status" value="1"/>
</dbReference>
<evidence type="ECO:0000256" key="2">
    <source>
        <dbReference type="ARBA" id="ARBA00022714"/>
    </source>
</evidence>
<keyword evidence="2" id="KW-0001">2Fe-2S</keyword>
<dbReference type="GO" id="GO:0016491">
    <property type="term" value="F:oxidoreductase activity"/>
    <property type="evidence" value="ECO:0007669"/>
    <property type="project" value="UniProtKB-KW"/>
</dbReference>
<dbReference type="GO" id="GO:0005506">
    <property type="term" value="F:iron ion binding"/>
    <property type="evidence" value="ECO:0007669"/>
    <property type="project" value="InterPro"/>
</dbReference>
<dbReference type="Proteomes" id="UP000004931">
    <property type="component" value="Unassembled WGS sequence"/>
</dbReference>
<keyword evidence="6" id="KW-0411">Iron-sulfur</keyword>
<dbReference type="PROSITE" id="PS51296">
    <property type="entry name" value="RIESKE"/>
    <property type="match status" value="1"/>
</dbReference>
<evidence type="ECO:0000259" key="8">
    <source>
        <dbReference type="PROSITE" id="PS51296"/>
    </source>
</evidence>
<evidence type="ECO:0000256" key="3">
    <source>
        <dbReference type="ARBA" id="ARBA00022723"/>
    </source>
</evidence>
<comment type="cofactor">
    <cofactor evidence="1">
        <name>Fe cation</name>
        <dbReference type="ChEBI" id="CHEBI:24875"/>
    </cofactor>
</comment>
<gene>
    <name evidence="9" type="ORF">GP2143_03448</name>
</gene>
<accession>A0YD41</accession>
<dbReference type="PANTHER" id="PTHR43756">
    <property type="entry name" value="CHOLINE MONOOXYGENASE, CHLOROPLASTIC"/>
    <property type="match status" value="1"/>
</dbReference>
<keyword evidence="5" id="KW-0408">Iron</keyword>
<evidence type="ECO:0000256" key="7">
    <source>
        <dbReference type="ARBA" id="ARBA00023027"/>
    </source>
</evidence>
<dbReference type="EMBL" id="AAVT01000004">
    <property type="protein sequence ID" value="EAW31144.1"/>
    <property type="molecule type" value="Genomic_DNA"/>
</dbReference>
<dbReference type="InterPro" id="IPR036922">
    <property type="entry name" value="Rieske_2Fe-2S_sf"/>
</dbReference>
<dbReference type="CDD" id="cd08882">
    <property type="entry name" value="RHO_alpha_C_MupW-like"/>
    <property type="match status" value="1"/>
</dbReference>
<dbReference type="PRINTS" id="PR00090">
    <property type="entry name" value="RNGDIOXGNASE"/>
</dbReference>
<evidence type="ECO:0000256" key="5">
    <source>
        <dbReference type="ARBA" id="ARBA00023004"/>
    </source>
</evidence>
<dbReference type="SUPFAM" id="SSF55961">
    <property type="entry name" value="Bet v1-like"/>
    <property type="match status" value="1"/>
</dbReference>
<dbReference type="STRING" id="247633.GP2143_03448"/>
<sequence>MTPLSNSKIPIAVINPDAPPESLEAKLPPVDNGTECYSKDAYFSSDAMTSEWDRMWTDSWLIAGVASDLGKVGDFFLFEIREESIIVTRTDEGIKAFYNVCQHRGSKLVWDERGNKRVFVCPFHSWSFHNSGKLRSITDEETFHPDVVAHRPGLTPVICEEHAGIVFIHMGDDPAPLVESIGLPEGYLEAYRIDQMKVVRHVRSEWGSNWKVGVEAFYESYHLHSVHPETKGVMADLHVQYDLYPSGASRMIVPFGTPSPRLHDQDTVTEGLQMMLQDAGVDPANFKGTAKDVRRAIQEGKRERSDRLGLEYERFEDGQLSDSWATGIFPNVQIGCHPEALFFMRFLPHETDPERFYYDTMTMLLPVDDPDYSPPGWMGLPEGIDPNKCERPNIEHYSIGEDAGLGLVLSQDSTLLPVVQKGMRSRGFKGQLWGEQEQRLRHFHVELERRMSDD</sequence>
<dbReference type="CDD" id="cd03469">
    <property type="entry name" value="Rieske_RO_Alpha_N"/>
    <property type="match status" value="1"/>
</dbReference>